<proteinExistence type="predicted"/>
<dbReference type="CDD" id="cd06257">
    <property type="entry name" value="DnaJ"/>
    <property type="match status" value="1"/>
</dbReference>
<dbReference type="InterPro" id="IPR036869">
    <property type="entry name" value="J_dom_sf"/>
</dbReference>
<dbReference type="PANTHER" id="PTHR44029:SF1">
    <property type="entry name" value="DNAJ HOMOLOG SUBFAMILY C MEMBER 21"/>
    <property type="match status" value="1"/>
</dbReference>
<dbReference type="eggNOG" id="KOG0717">
    <property type="taxonomic scope" value="Eukaryota"/>
</dbReference>
<dbReference type="RefSeq" id="XP_001485990.2">
    <property type="nucleotide sequence ID" value="XM_001485940.1"/>
</dbReference>
<reference evidence="6 7" key="1">
    <citation type="journal article" date="2009" name="Nature">
        <title>Evolution of pathogenicity and sexual reproduction in eight Candida genomes.</title>
        <authorList>
            <person name="Butler G."/>
            <person name="Rasmussen M.D."/>
            <person name="Lin M.F."/>
            <person name="Santos M.A."/>
            <person name="Sakthikumar S."/>
            <person name="Munro C.A."/>
            <person name="Rheinbay E."/>
            <person name="Grabherr M."/>
            <person name="Forche A."/>
            <person name="Reedy J.L."/>
            <person name="Agrafioti I."/>
            <person name="Arnaud M.B."/>
            <person name="Bates S."/>
            <person name="Brown A.J."/>
            <person name="Brunke S."/>
            <person name="Costanzo M.C."/>
            <person name="Fitzpatrick D.A."/>
            <person name="de Groot P.W."/>
            <person name="Harris D."/>
            <person name="Hoyer L.L."/>
            <person name="Hube B."/>
            <person name="Klis F.M."/>
            <person name="Kodira C."/>
            <person name="Lennard N."/>
            <person name="Logue M.E."/>
            <person name="Martin R."/>
            <person name="Neiman A.M."/>
            <person name="Nikolaou E."/>
            <person name="Quail M.A."/>
            <person name="Quinn J."/>
            <person name="Santos M.C."/>
            <person name="Schmitzberger F.F."/>
            <person name="Sherlock G."/>
            <person name="Shah P."/>
            <person name="Silverstein K.A."/>
            <person name="Skrzypek M.S."/>
            <person name="Soll D."/>
            <person name="Staggs R."/>
            <person name="Stansfield I."/>
            <person name="Stumpf M.P."/>
            <person name="Sudbery P.E."/>
            <person name="Srikantha T."/>
            <person name="Zeng Q."/>
            <person name="Berman J."/>
            <person name="Berriman M."/>
            <person name="Heitman J."/>
            <person name="Gow N.A."/>
            <person name="Lorenz M.C."/>
            <person name="Birren B.W."/>
            <person name="Kellis M."/>
            <person name="Cuomo C.A."/>
        </authorList>
    </citation>
    <scope>NUCLEOTIDE SEQUENCE [LARGE SCALE GENOMIC DNA]</scope>
    <source>
        <strain evidence="7">ATCC 6260 / CBS 566 / DSM 6381 / JCM 1539 / NBRC 10279 / NRRL Y-324</strain>
    </source>
</reference>
<evidence type="ECO:0000256" key="4">
    <source>
        <dbReference type="SAM" id="MobiDB-lite"/>
    </source>
</evidence>
<dbReference type="InterPro" id="IPR054076">
    <property type="entry name" value="ZUO1-like_ZHD"/>
</dbReference>
<keyword evidence="7" id="KW-1185">Reference proteome</keyword>
<dbReference type="InterPro" id="IPR051964">
    <property type="entry name" value="Chaperone_stress_response"/>
</dbReference>
<sequence length="282" mass="33321">MKTGYYELLGVSETATDADLKRAYRKKALQLHPDKNPDDIEGATQRFALVRAAYEVLSDPQERSWYDSHKNQILRDDDDYGTEDEAIPSIPSISVEELMRYFNPALYTIIDDSLSGFYNVTERLFERLAAEEIRHARSQGLKEYELFKDDAPNVNVIDSSMLKFPRFGNSASDYTTQVRRFYTEWSSFQTVKSFAWKDSYRYSSAPDRRTKRLMEKENKKIRDSARKEYNETVRSYVQFIKKRDPRVKSGISEFEKQRKKKHQEELERQVKEQRNPRITRNG</sequence>
<evidence type="ECO:0000313" key="7">
    <source>
        <dbReference type="Proteomes" id="UP000001997"/>
    </source>
</evidence>
<feature type="domain" description="J" evidence="5">
    <location>
        <begin position="4"/>
        <end position="70"/>
    </location>
</feature>
<accession>A5DEG0</accession>
<dbReference type="VEuPathDB" id="FungiDB:PGUG_01661"/>
<feature type="compositionally biased region" description="Basic and acidic residues" evidence="4">
    <location>
        <begin position="262"/>
        <end position="275"/>
    </location>
</feature>
<dbReference type="EMBL" id="CH408156">
    <property type="protein sequence ID" value="EDK37563.2"/>
    <property type="molecule type" value="Genomic_DNA"/>
</dbReference>
<dbReference type="STRING" id="294746.A5DEG0"/>
<evidence type="ECO:0000256" key="1">
    <source>
        <dbReference type="ARBA" id="ARBA00022723"/>
    </source>
</evidence>
<dbReference type="OrthoDB" id="5894at2759"/>
<dbReference type="InParanoid" id="A5DEG0"/>
<name>A5DEG0_PICGU</name>
<feature type="region of interest" description="Disordered" evidence="4">
    <location>
        <begin position="250"/>
        <end position="282"/>
    </location>
</feature>
<dbReference type="PROSITE" id="PS00636">
    <property type="entry name" value="DNAJ_1"/>
    <property type="match status" value="1"/>
</dbReference>
<evidence type="ECO:0000256" key="2">
    <source>
        <dbReference type="ARBA" id="ARBA00022771"/>
    </source>
</evidence>
<dbReference type="Pfam" id="PF00226">
    <property type="entry name" value="DnaJ"/>
    <property type="match status" value="1"/>
</dbReference>
<dbReference type="KEGG" id="pgu:PGUG_01661"/>
<keyword evidence="2" id="KW-0863">Zinc-finger</keyword>
<dbReference type="PROSITE" id="PS50076">
    <property type="entry name" value="DNAJ_2"/>
    <property type="match status" value="1"/>
</dbReference>
<protein>
    <recommendedName>
        <fullName evidence="5">J domain-containing protein</fullName>
    </recommendedName>
</protein>
<organism evidence="6 7">
    <name type="scientific">Meyerozyma guilliermondii (strain ATCC 6260 / CBS 566 / DSM 6381 / JCM 1539 / NBRC 10279 / NRRL Y-324)</name>
    <name type="common">Yeast</name>
    <name type="synonym">Candida guilliermondii</name>
    <dbReference type="NCBI Taxonomy" id="294746"/>
    <lineage>
        <taxon>Eukaryota</taxon>
        <taxon>Fungi</taxon>
        <taxon>Dikarya</taxon>
        <taxon>Ascomycota</taxon>
        <taxon>Saccharomycotina</taxon>
        <taxon>Pichiomycetes</taxon>
        <taxon>Debaryomycetaceae</taxon>
        <taxon>Meyerozyma</taxon>
    </lineage>
</organism>
<feature type="region of interest" description="Disordered" evidence="4">
    <location>
        <begin position="207"/>
        <end position="226"/>
    </location>
</feature>
<dbReference type="PANTHER" id="PTHR44029">
    <property type="entry name" value="DNAJ HOMOLOG SUBFAMILY C MEMBER 21"/>
    <property type="match status" value="1"/>
</dbReference>
<dbReference type="Pfam" id="PF21884">
    <property type="entry name" value="ZUO1-like_ZHD"/>
    <property type="match status" value="1"/>
</dbReference>
<dbReference type="FunFam" id="1.10.287.110:FF:000046">
    <property type="entry name" value="dnaJ homolog subfamily C member 21"/>
    <property type="match status" value="1"/>
</dbReference>
<dbReference type="InterPro" id="IPR018253">
    <property type="entry name" value="DnaJ_domain_CS"/>
</dbReference>
<dbReference type="OMA" id="DSTGEWN"/>
<dbReference type="Gene3D" id="1.10.287.110">
    <property type="entry name" value="DnaJ domain"/>
    <property type="match status" value="1"/>
</dbReference>
<dbReference type="PRINTS" id="PR00625">
    <property type="entry name" value="JDOMAIN"/>
</dbReference>
<dbReference type="SUPFAM" id="SSF46565">
    <property type="entry name" value="Chaperone J-domain"/>
    <property type="match status" value="1"/>
</dbReference>
<dbReference type="AlphaFoldDB" id="A5DEG0"/>
<gene>
    <name evidence="6" type="ORF">PGUG_01661</name>
</gene>
<evidence type="ECO:0000256" key="3">
    <source>
        <dbReference type="ARBA" id="ARBA00022833"/>
    </source>
</evidence>
<dbReference type="SMART" id="SM00271">
    <property type="entry name" value="DnaJ"/>
    <property type="match status" value="1"/>
</dbReference>
<dbReference type="InterPro" id="IPR001623">
    <property type="entry name" value="DnaJ_domain"/>
</dbReference>
<evidence type="ECO:0000313" key="6">
    <source>
        <dbReference type="EMBL" id="EDK37563.2"/>
    </source>
</evidence>
<dbReference type="GO" id="GO:0008270">
    <property type="term" value="F:zinc ion binding"/>
    <property type="evidence" value="ECO:0007669"/>
    <property type="project" value="UniProtKB-KW"/>
</dbReference>
<keyword evidence="3" id="KW-0862">Zinc</keyword>
<dbReference type="Proteomes" id="UP000001997">
    <property type="component" value="Unassembled WGS sequence"/>
</dbReference>
<dbReference type="GO" id="GO:0005737">
    <property type="term" value="C:cytoplasm"/>
    <property type="evidence" value="ECO:0007669"/>
    <property type="project" value="TreeGrafter"/>
</dbReference>
<evidence type="ECO:0000259" key="5">
    <source>
        <dbReference type="PROSITE" id="PS50076"/>
    </source>
</evidence>
<dbReference type="GeneID" id="5127481"/>
<keyword evidence="1" id="KW-0479">Metal-binding</keyword>
<dbReference type="HOGENOM" id="CLU_009539_3_1_1"/>